<comment type="pathway">
    <text evidence="3">Protein modification; protein glycosylation.</text>
</comment>
<comment type="similarity">
    <text evidence="3">Belongs to the glycosyltransferase 11 family.</text>
</comment>
<keyword evidence="3" id="KW-0812">Transmembrane</keyword>
<evidence type="ECO:0000313" key="4">
    <source>
        <dbReference type="EnsemblMetazoa" id="XP_019763953.1"/>
    </source>
</evidence>
<dbReference type="PANTHER" id="PTHR11927">
    <property type="entry name" value="GALACTOSIDE 2-L-FUCOSYLTRANSFERASE"/>
    <property type="match status" value="1"/>
</dbReference>
<dbReference type="AlphaFoldDB" id="A0AAR5PSG5"/>
<proteinExistence type="inferred from homology"/>
<evidence type="ECO:0000256" key="3">
    <source>
        <dbReference type="RuleBase" id="RU363129"/>
    </source>
</evidence>
<dbReference type="InterPro" id="IPR002516">
    <property type="entry name" value="Glyco_trans_11"/>
</dbReference>
<keyword evidence="3" id="KW-1133">Transmembrane helix</keyword>
<dbReference type="GO" id="GO:0032580">
    <property type="term" value="C:Golgi cisterna membrane"/>
    <property type="evidence" value="ECO:0007669"/>
    <property type="project" value="UniProtKB-SubCell"/>
</dbReference>
<dbReference type="PANTHER" id="PTHR11927:SF9">
    <property type="entry name" value="L-FUCOSYLTRANSFERASE"/>
    <property type="match status" value="1"/>
</dbReference>
<sequence length="340" mass="38572">MNARRPAIIITFGSLMLTIWYVNFPPNLQRQCEDCGTETASPIPSNAVEPNQYTFKDLDKLLCSREVEPSNETMRPCPKHGIATMIPGGRTGNQMWEYSAIWFVAKETGRQPYIPTCVKLALEGIFEGMSLPSLQAIGHCPFDQSSSVDSMEQLVLPHQSIIVPAFSFERRLAIPHLDEVVREFKFKKPLRDKAQEDLREIAADLLPSATPTFIGVHVRRGDYGAFLKRKWNATMVTATFFRKSMNYYRAKFSNCLFIYISDDPLWCFQHFGNLSDVFVTSLNSRRTPAEDLALMAACNHTIFDYGTFGEWGSILAGGLAIFNNRDQNINPHLPNWIIME</sequence>
<gene>
    <name evidence="4" type="primary">109540165</name>
</gene>
<evidence type="ECO:0000256" key="2">
    <source>
        <dbReference type="ARBA" id="ARBA00022679"/>
    </source>
</evidence>
<reference evidence="4" key="2">
    <citation type="submission" date="2024-08" db="UniProtKB">
        <authorList>
            <consortium name="EnsemblMetazoa"/>
        </authorList>
    </citation>
    <scope>IDENTIFICATION</scope>
</reference>
<evidence type="ECO:0000256" key="1">
    <source>
        <dbReference type="ARBA" id="ARBA00022676"/>
    </source>
</evidence>
<keyword evidence="5" id="KW-1185">Reference proteome</keyword>
<dbReference type="KEGG" id="dpa:109540165"/>
<dbReference type="EnsemblMetazoa" id="XM_019908394.1">
    <property type="protein sequence ID" value="XP_019763953.1"/>
    <property type="gene ID" value="LOC109540165"/>
</dbReference>
<dbReference type="EnsemblMetazoa" id="XM_019908395.1">
    <property type="protein sequence ID" value="XP_019763954.1"/>
    <property type="gene ID" value="LOC109540165"/>
</dbReference>
<dbReference type="Pfam" id="PF01531">
    <property type="entry name" value="Glyco_transf_11"/>
    <property type="match status" value="1"/>
</dbReference>
<dbReference type="CDD" id="cd11301">
    <property type="entry name" value="Fut1_Fut2_like"/>
    <property type="match status" value="1"/>
</dbReference>
<feature type="transmembrane region" description="Helical" evidence="3">
    <location>
        <begin position="7"/>
        <end position="24"/>
    </location>
</feature>
<reference evidence="5" key="1">
    <citation type="journal article" date="2013" name="Genome Biol.">
        <title>Draft genome of the mountain pine beetle, Dendroctonus ponderosae Hopkins, a major forest pest.</title>
        <authorList>
            <person name="Keeling C.I."/>
            <person name="Yuen M.M."/>
            <person name="Liao N.Y."/>
            <person name="Docking T.R."/>
            <person name="Chan S.K."/>
            <person name="Taylor G.A."/>
            <person name="Palmquist D.L."/>
            <person name="Jackman S.D."/>
            <person name="Nguyen A."/>
            <person name="Li M."/>
            <person name="Henderson H."/>
            <person name="Janes J.K."/>
            <person name="Zhao Y."/>
            <person name="Pandoh P."/>
            <person name="Moore R."/>
            <person name="Sperling F.A."/>
            <person name="Huber D.P."/>
            <person name="Birol I."/>
            <person name="Jones S.J."/>
            <person name="Bohlmann J."/>
        </authorList>
    </citation>
    <scope>NUCLEOTIDE SEQUENCE</scope>
</reference>
<keyword evidence="1 3" id="KW-0328">Glycosyltransferase</keyword>
<organism evidence="4 5">
    <name type="scientific">Dendroctonus ponderosae</name>
    <name type="common">Mountain pine beetle</name>
    <dbReference type="NCBI Taxonomy" id="77166"/>
    <lineage>
        <taxon>Eukaryota</taxon>
        <taxon>Metazoa</taxon>
        <taxon>Ecdysozoa</taxon>
        <taxon>Arthropoda</taxon>
        <taxon>Hexapoda</taxon>
        <taxon>Insecta</taxon>
        <taxon>Pterygota</taxon>
        <taxon>Neoptera</taxon>
        <taxon>Endopterygota</taxon>
        <taxon>Coleoptera</taxon>
        <taxon>Polyphaga</taxon>
        <taxon>Cucujiformia</taxon>
        <taxon>Curculionidae</taxon>
        <taxon>Scolytinae</taxon>
        <taxon>Dendroctonus</taxon>
    </lineage>
</organism>
<keyword evidence="3" id="KW-0325">Glycoprotein</keyword>
<dbReference type="GO" id="GO:0008107">
    <property type="term" value="F:galactoside 2-alpha-L-fucosyltransferase activity"/>
    <property type="evidence" value="ECO:0007669"/>
    <property type="project" value="InterPro"/>
</dbReference>
<keyword evidence="3" id="KW-0735">Signal-anchor</keyword>
<dbReference type="GO" id="GO:0005975">
    <property type="term" value="P:carbohydrate metabolic process"/>
    <property type="evidence" value="ECO:0007669"/>
    <property type="project" value="InterPro"/>
</dbReference>
<comment type="subcellular location">
    <subcellularLocation>
        <location evidence="3">Golgi apparatus</location>
        <location evidence="3">Golgi stack membrane</location>
        <topology evidence="3">Single-pass type II membrane protein</topology>
    </subcellularLocation>
</comment>
<dbReference type="Proteomes" id="UP000019118">
    <property type="component" value="Unassembled WGS sequence"/>
</dbReference>
<keyword evidence="3" id="KW-0333">Golgi apparatus</keyword>
<keyword evidence="3" id="KW-0472">Membrane</keyword>
<evidence type="ECO:0000313" key="5">
    <source>
        <dbReference type="Proteomes" id="UP000019118"/>
    </source>
</evidence>
<protein>
    <recommendedName>
        <fullName evidence="3">L-Fucosyltransferase</fullName>
        <ecNumber evidence="3">2.4.1.-</ecNumber>
    </recommendedName>
</protein>
<keyword evidence="2 3" id="KW-0808">Transferase</keyword>
<name>A0AAR5PSG5_DENPD</name>
<dbReference type="EC" id="2.4.1.-" evidence="3"/>
<accession>A0AAR5PSG5</accession>